<dbReference type="EnsemblBacteria" id="ACA41629">
    <property type="protein sequence ID" value="ACA41629"/>
    <property type="gene ID" value="Bsph_4168"/>
</dbReference>
<accession>B1HX53</accession>
<dbReference type="KEGG" id="lsp:Bsph_4168"/>
<dbReference type="AlphaFoldDB" id="B1HX53"/>
<protein>
    <submittedName>
        <fullName evidence="1">Uncharacterized protein</fullName>
    </submittedName>
</protein>
<name>B1HX53_LYSSC</name>
<evidence type="ECO:0000313" key="1">
    <source>
        <dbReference type="EMBL" id="ACA41629.1"/>
    </source>
</evidence>
<dbReference type="Proteomes" id="UP000002164">
    <property type="component" value="Chromosome"/>
</dbReference>
<dbReference type="HOGENOM" id="CLU_3154533_0_0_9"/>
<evidence type="ECO:0000313" key="2">
    <source>
        <dbReference type="Proteomes" id="UP000002164"/>
    </source>
</evidence>
<dbReference type="EMBL" id="CP000817">
    <property type="protein sequence ID" value="ACA41629.1"/>
    <property type="molecule type" value="Genomic_DNA"/>
</dbReference>
<reference evidence="1 2" key="1">
    <citation type="journal article" date="2008" name="J. Bacteriol.">
        <title>Complete genome sequence of the mosquitocidal bacterium Bacillus sphaericus C3-41 and comparison with those of closely related Bacillus species.</title>
        <authorList>
            <person name="Hu X."/>
            <person name="Fan W."/>
            <person name="Han B."/>
            <person name="Liu H."/>
            <person name="Zheng D."/>
            <person name="Li Q."/>
            <person name="Dong W."/>
            <person name="Yan J."/>
            <person name="Gao M."/>
            <person name="Berry C."/>
            <person name="Yuan Z."/>
        </authorList>
    </citation>
    <scope>NUCLEOTIDE SEQUENCE [LARGE SCALE GENOMIC DNA]</scope>
    <source>
        <strain evidence="1 2">C3-41</strain>
    </source>
</reference>
<sequence length="48" mass="5502">MVGGLPTKCDKKIKAHHTPLLECNELRELLMLFSFVTVDCFTARALYF</sequence>
<organism evidence="1 2">
    <name type="scientific">Lysinibacillus sphaericus (strain C3-41)</name>
    <dbReference type="NCBI Taxonomy" id="444177"/>
    <lineage>
        <taxon>Bacteria</taxon>
        <taxon>Bacillati</taxon>
        <taxon>Bacillota</taxon>
        <taxon>Bacilli</taxon>
        <taxon>Bacillales</taxon>
        <taxon>Bacillaceae</taxon>
        <taxon>Lysinibacillus</taxon>
    </lineage>
</organism>
<proteinExistence type="predicted"/>
<gene>
    <name evidence="1" type="ordered locus">Bsph_4168</name>
</gene>